<gene>
    <name evidence="4" type="ORF">HINF_LOCUS27657</name>
    <name evidence="5" type="ORF">HINF_LOCUS27661</name>
    <name evidence="6" type="ORF">HINF_LOCUS35630</name>
    <name evidence="1" type="ORF">HINF_LOCUS36021</name>
    <name evidence="7" type="ORF">HINF_LOCUS36411</name>
    <name evidence="2" type="ORF">HINF_LOCUS40978</name>
    <name evidence="3" type="ORF">HINF_LOCUS40982</name>
</gene>
<evidence type="ECO:0000313" key="1">
    <source>
        <dbReference type="EMBL" id="CAI9948376.1"/>
    </source>
</evidence>
<reference evidence="2" key="1">
    <citation type="submission" date="2023-06" db="EMBL/GenBank/DDBJ databases">
        <authorList>
            <person name="Kurt Z."/>
        </authorList>
    </citation>
    <scope>NUCLEOTIDE SEQUENCE</scope>
</reference>
<dbReference type="EMBL" id="CAXDID020000134">
    <property type="protein sequence ID" value="CAL6036446.1"/>
    <property type="molecule type" value="Genomic_DNA"/>
</dbReference>
<dbReference type="EMBL" id="CAXDID020000086">
    <property type="protein sequence ID" value="CAL6020636.1"/>
    <property type="molecule type" value="Genomic_DNA"/>
</dbReference>
<evidence type="ECO:0000313" key="3">
    <source>
        <dbReference type="EMBL" id="CAI9953337.1"/>
    </source>
</evidence>
<dbReference type="EMBL" id="CAXDID020000086">
    <property type="protein sequence ID" value="CAL6020640.1"/>
    <property type="molecule type" value="Genomic_DNA"/>
</dbReference>
<dbReference type="EMBL" id="CATOUU010000788">
    <property type="protein sequence ID" value="CAI9948376.1"/>
    <property type="molecule type" value="Genomic_DNA"/>
</dbReference>
<evidence type="ECO:0000313" key="8">
    <source>
        <dbReference type="Proteomes" id="UP001642409"/>
    </source>
</evidence>
<evidence type="ECO:0000313" key="2">
    <source>
        <dbReference type="EMBL" id="CAI9953333.1"/>
    </source>
</evidence>
<organism evidence="2">
    <name type="scientific">Hexamita inflata</name>
    <dbReference type="NCBI Taxonomy" id="28002"/>
    <lineage>
        <taxon>Eukaryota</taxon>
        <taxon>Metamonada</taxon>
        <taxon>Diplomonadida</taxon>
        <taxon>Hexamitidae</taxon>
        <taxon>Hexamitinae</taxon>
        <taxon>Hexamita</taxon>
    </lineage>
</organism>
<dbReference type="EMBL" id="CATOUU010000838">
    <property type="protein sequence ID" value="CAI9953333.1"/>
    <property type="molecule type" value="Genomic_DNA"/>
</dbReference>
<evidence type="ECO:0000313" key="4">
    <source>
        <dbReference type="EMBL" id="CAL6020636.1"/>
    </source>
</evidence>
<proteinExistence type="predicted"/>
<evidence type="ECO:0000313" key="7">
    <source>
        <dbReference type="EMBL" id="CAL6036446.1"/>
    </source>
</evidence>
<accession>A0AA86Q8Q0</accession>
<evidence type="ECO:0000313" key="6">
    <source>
        <dbReference type="EMBL" id="CAL6034811.1"/>
    </source>
</evidence>
<dbReference type="EMBL" id="CAXDID020000129">
    <property type="protein sequence ID" value="CAL6034811.1"/>
    <property type="molecule type" value="Genomic_DNA"/>
</dbReference>
<dbReference type="Proteomes" id="UP001642409">
    <property type="component" value="Unassembled WGS sequence"/>
</dbReference>
<evidence type="ECO:0000313" key="5">
    <source>
        <dbReference type="EMBL" id="CAL6020640.1"/>
    </source>
</evidence>
<dbReference type="EMBL" id="CATOUU010000838">
    <property type="protein sequence ID" value="CAI9953337.1"/>
    <property type="molecule type" value="Genomic_DNA"/>
</dbReference>
<dbReference type="AlphaFoldDB" id="A0AA86Q8Q0"/>
<reference evidence="4 8" key="2">
    <citation type="submission" date="2024-07" db="EMBL/GenBank/DDBJ databases">
        <authorList>
            <person name="Akdeniz Z."/>
        </authorList>
    </citation>
    <scope>NUCLEOTIDE SEQUENCE [LARGE SCALE GENOMIC DNA]</scope>
</reference>
<sequence length="45" mass="4822">MCHLTPCPKCKKTTWSGCGMHLNGLFNGLKAEDICKCANGKPKGV</sequence>
<comment type="caution">
    <text evidence="2">The sequence shown here is derived from an EMBL/GenBank/DDBJ whole genome shotgun (WGS) entry which is preliminary data.</text>
</comment>
<protein>
    <submittedName>
        <fullName evidence="2">Uncharacterized protein</fullName>
    </submittedName>
</protein>
<name>A0AA86Q8Q0_9EUKA</name>
<keyword evidence="8" id="KW-1185">Reference proteome</keyword>